<evidence type="ECO:0000313" key="8">
    <source>
        <dbReference type="EMBL" id="CAF3570732.1"/>
    </source>
</evidence>
<dbReference type="InterPro" id="IPR036770">
    <property type="entry name" value="Ankyrin_rpt-contain_sf"/>
</dbReference>
<evidence type="ECO:0000256" key="2">
    <source>
        <dbReference type="ARBA" id="ARBA00023043"/>
    </source>
</evidence>
<dbReference type="Proteomes" id="UP000663864">
    <property type="component" value="Unassembled WGS sequence"/>
</dbReference>
<reference evidence="4" key="1">
    <citation type="submission" date="2021-02" db="EMBL/GenBank/DDBJ databases">
        <authorList>
            <person name="Nowell W R."/>
        </authorList>
    </citation>
    <scope>NUCLEOTIDE SEQUENCE</scope>
</reference>
<dbReference type="PANTHER" id="PTHR24123:SF33">
    <property type="entry name" value="PROTEIN HOS4"/>
    <property type="match status" value="1"/>
</dbReference>
<dbReference type="EMBL" id="CAJNOL010000694">
    <property type="protein sequence ID" value="CAF1168828.1"/>
    <property type="molecule type" value="Genomic_DNA"/>
</dbReference>
<organism evidence="4 10">
    <name type="scientific">Rotaria sordida</name>
    <dbReference type="NCBI Taxonomy" id="392033"/>
    <lineage>
        <taxon>Eukaryota</taxon>
        <taxon>Metazoa</taxon>
        <taxon>Spiralia</taxon>
        <taxon>Gnathifera</taxon>
        <taxon>Rotifera</taxon>
        <taxon>Eurotatoria</taxon>
        <taxon>Bdelloidea</taxon>
        <taxon>Philodinida</taxon>
        <taxon>Philodinidae</taxon>
        <taxon>Rotaria</taxon>
    </lineage>
</organism>
<dbReference type="SUPFAM" id="SSF48403">
    <property type="entry name" value="Ankyrin repeat"/>
    <property type="match status" value="2"/>
</dbReference>
<feature type="repeat" description="ANK" evidence="3">
    <location>
        <begin position="242"/>
        <end position="274"/>
    </location>
</feature>
<dbReference type="EMBL" id="CAJNOH010000005">
    <property type="protein sequence ID" value="CAF0733587.1"/>
    <property type="molecule type" value="Genomic_DNA"/>
</dbReference>
<feature type="repeat" description="ANK" evidence="3">
    <location>
        <begin position="208"/>
        <end position="241"/>
    </location>
</feature>
<dbReference type="SMART" id="SM00248">
    <property type="entry name" value="ANK"/>
    <property type="match status" value="18"/>
</dbReference>
<name>A0A813N8Q1_9BILA</name>
<evidence type="ECO:0000256" key="3">
    <source>
        <dbReference type="PROSITE-ProRule" id="PRU00023"/>
    </source>
</evidence>
<dbReference type="InterPro" id="IPR051165">
    <property type="entry name" value="Multifunctional_ANK_Repeat"/>
</dbReference>
<dbReference type="Proteomes" id="UP000663882">
    <property type="component" value="Unassembled WGS sequence"/>
</dbReference>
<evidence type="ECO:0000313" key="5">
    <source>
        <dbReference type="EMBL" id="CAF0886645.1"/>
    </source>
</evidence>
<dbReference type="Proteomes" id="UP000663854">
    <property type="component" value="Unassembled WGS sequence"/>
</dbReference>
<dbReference type="Proteomes" id="UP000663836">
    <property type="component" value="Unassembled WGS sequence"/>
</dbReference>
<evidence type="ECO:0000313" key="6">
    <source>
        <dbReference type="EMBL" id="CAF0920473.1"/>
    </source>
</evidence>
<dbReference type="Proteomes" id="UP000663870">
    <property type="component" value="Unassembled WGS sequence"/>
</dbReference>
<feature type="repeat" description="ANK" evidence="3">
    <location>
        <begin position="501"/>
        <end position="533"/>
    </location>
</feature>
<dbReference type="PROSITE" id="PS50088">
    <property type="entry name" value="ANK_REPEAT"/>
    <property type="match status" value="7"/>
</dbReference>
<evidence type="ECO:0000313" key="4">
    <source>
        <dbReference type="EMBL" id="CAF0733587.1"/>
    </source>
</evidence>
<dbReference type="Proteomes" id="UP000663823">
    <property type="component" value="Unassembled WGS sequence"/>
</dbReference>
<protein>
    <submittedName>
        <fullName evidence="4">Uncharacterized protein</fullName>
    </submittedName>
</protein>
<comment type="caution">
    <text evidence="4">The sequence shown here is derived from an EMBL/GenBank/DDBJ whole genome shotgun (WGS) entry which is preliminary data.</text>
</comment>
<keyword evidence="1" id="KW-0677">Repeat</keyword>
<dbReference type="EMBL" id="CAJOBD010000089">
    <property type="protein sequence ID" value="CAF3570732.1"/>
    <property type="molecule type" value="Genomic_DNA"/>
</dbReference>
<dbReference type="EMBL" id="CAJOAX010000405">
    <property type="protein sequence ID" value="CAF3583843.1"/>
    <property type="molecule type" value="Genomic_DNA"/>
</dbReference>
<evidence type="ECO:0000313" key="9">
    <source>
        <dbReference type="EMBL" id="CAF3583843.1"/>
    </source>
</evidence>
<dbReference type="EMBL" id="CAJNOT010000268">
    <property type="protein sequence ID" value="CAF0920473.1"/>
    <property type="molecule type" value="Genomic_DNA"/>
</dbReference>
<proteinExistence type="predicted"/>
<keyword evidence="11" id="KW-1185">Reference proteome</keyword>
<evidence type="ECO:0000313" key="11">
    <source>
        <dbReference type="Proteomes" id="UP000663870"/>
    </source>
</evidence>
<evidence type="ECO:0000313" key="10">
    <source>
        <dbReference type="Proteomes" id="UP000663854"/>
    </source>
</evidence>
<accession>A0A813N8Q1</accession>
<keyword evidence="2 3" id="KW-0040">ANK repeat</keyword>
<dbReference type="Pfam" id="PF12796">
    <property type="entry name" value="Ank_2"/>
    <property type="match status" value="5"/>
</dbReference>
<dbReference type="InterPro" id="IPR002110">
    <property type="entry name" value="Ankyrin_rpt"/>
</dbReference>
<dbReference type="AlphaFoldDB" id="A0A813N8Q1"/>
<dbReference type="Gene3D" id="1.25.40.20">
    <property type="entry name" value="Ankyrin repeat-containing domain"/>
    <property type="match status" value="5"/>
</dbReference>
<feature type="repeat" description="ANK" evidence="3">
    <location>
        <begin position="639"/>
        <end position="671"/>
    </location>
</feature>
<feature type="repeat" description="ANK" evidence="3">
    <location>
        <begin position="572"/>
        <end position="604"/>
    </location>
</feature>
<dbReference type="OrthoDB" id="194358at2759"/>
<feature type="repeat" description="ANK" evidence="3">
    <location>
        <begin position="467"/>
        <end position="500"/>
    </location>
</feature>
<dbReference type="PANTHER" id="PTHR24123">
    <property type="entry name" value="ANKYRIN REPEAT-CONTAINING"/>
    <property type="match status" value="1"/>
</dbReference>
<dbReference type="PROSITE" id="PS50297">
    <property type="entry name" value="ANK_REP_REGION"/>
    <property type="match status" value="3"/>
</dbReference>
<sequence length="1013" mass="116798">MLLDTHKISLIYDFWKLNNEETYIHDVTELSRKLTESDTIDAQYIRDWIPDLVRLVELWEKKSLNELDKFYADLLTDESVSDKADALLRFLYDIQSYEMVKYLLEKNVEHYKKDKLVSSTMSAFHESCIYGFSQVCLLFIRNKQDVNEPFSLIYENFKTNKKEIVRNLTALQLVCLWSKYFPKRLPSYAHTARILLNNGAQVNTTSTESTTPLHWACRAKHTVQIAQDLIEHGACISARDQLNIQPIHYACWGRNQNLIELLLSKGAQLTEQDDFGRTAIHFLCMPTYVETMTADDQQQQYDLMKFLLNKYEKNSHLIDLKKEDSQGHTLLAYACVSQNLPLLQLLVEHQRELLNKTTTDGRTPLMIAIDECFVDGIEYLLKQPGLERNVFDTTGNTAIHHACMCTNISMRENLLQLLINDTNGTFDLEKRNEQLIDPFMLCTINQSIDLCRILIKKNVLLTKKDLYSRQPIHVACQMGNYELISLLIQSSNVNINAVDDNNRNCLFYAISYGDEKIVDLLLDNNVTIKIRDRVGDTPLHLAVQHKKNGFKLTSCLLTKQDGKDLINEPAGDGMKPILLAADSKQPEVVYLLIKNGADVKAVDSEHQTALHLACKNDCMKSAFYLIEFGGLDVNELNCYRQTPIFHAYTTNDYDLVQYLVSCGARIDLRDSQNHLPIHVGIILSQDEDYNLNLIDLYKNKHAKLLDDQSNESRMTPLILASMQGKFNIVKHLILNYKVNVLAKCSNGHSALHYACLLKNSKALEIVEFLMEHGCTYEKVDQPKGAFLYTVAQYGDREAAMFFINHWLKKNPDINEKHYCASILDLLFDRAQLHHHDIDTEHLRSLIEKGASLYSSKLPTFPCPLINDCPAFYLLLLEYNCISIIDKSKFIFQLLHSISTHPDNYFLLNSKDKEFITVCEYFLKIVRLVHYNYNIERFYSLIEKYCLPQLNAEQPSEQVEILQEQLDSLRSTPLKLSELARKLIRTKINLPTKKKFEQMGLTRHLVEFLSQATL</sequence>
<gene>
    <name evidence="8" type="ORF">JBS370_LOCUS2306</name>
    <name evidence="7" type="ORF">JXQ802_LOCUS22676</name>
    <name evidence="9" type="ORF">OTI717_LOCUS5948</name>
    <name evidence="4" type="ORF">PYM288_LOCUS1120</name>
    <name evidence="5" type="ORF">RFH988_LOCUS8261</name>
    <name evidence="6" type="ORF">ZHD862_LOCUS8367</name>
</gene>
<evidence type="ECO:0000256" key="1">
    <source>
        <dbReference type="ARBA" id="ARBA00022737"/>
    </source>
</evidence>
<evidence type="ECO:0000313" key="7">
    <source>
        <dbReference type="EMBL" id="CAF1168828.1"/>
    </source>
</evidence>
<dbReference type="EMBL" id="CAJNOO010000276">
    <property type="protein sequence ID" value="CAF0886645.1"/>
    <property type="molecule type" value="Genomic_DNA"/>
</dbReference>
<feature type="repeat" description="ANK" evidence="3">
    <location>
        <begin position="746"/>
        <end position="781"/>
    </location>
</feature>